<dbReference type="AlphaFoldDB" id="F0R1I8"/>
<dbReference type="STRING" id="667015.Bacsa_0717"/>
<proteinExistence type="inferred from homology"/>
<dbReference type="RefSeq" id="WP_013616763.1">
    <property type="nucleotide sequence ID" value="NC_015164.1"/>
</dbReference>
<dbReference type="eggNOG" id="COG1070">
    <property type="taxonomic scope" value="Bacteria"/>
</dbReference>
<evidence type="ECO:0000256" key="3">
    <source>
        <dbReference type="ARBA" id="ARBA00022777"/>
    </source>
</evidence>
<dbReference type="Pfam" id="PF02782">
    <property type="entry name" value="FGGY_C"/>
    <property type="match status" value="1"/>
</dbReference>
<evidence type="ECO:0000313" key="7">
    <source>
        <dbReference type="Proteomes" id="UP000007486"/>
    </source>
</evidence>
<dbReference type="GO" id="GO:0005975">
    <property type="term" value="P:carbohydrate metabolic process"/>
    <property type="evidence" value="ECO:0007669"/>
    <property type="project" value="InterPro"/>
</dbReference>
<organism evidence="6 7">
    <name type="scientific">Phocaeicola salanitronis (strain DSM 18170 / JCM 13657 / CCUG 60908 / BL78)</name>
    <name type="common">Bacteroides salanitronis</name>
    <dbReference type="NCBI Taxonomy" id="667015"/>
    <lineage>
        <taxon>Bacteria</taxon>
        <taxon>Pseudomonadati</taxon>
        <taxon>Bacteroidota</taxon>
        <taxon>Bacteroidia</taxon>
        <taxon>Bacteroidales</taxon>
        <taxon>Bacteroidaceae</taxon>
        <taxon>Phocaeicola</taxon>
    </lineage>
</organism>
<dbReference type="GO" id="GO:0016301">
    <property type="term" value="F:kinase activity"/>
    <property type="evidence" value="ECO:0007669"/>
    <property type="project" value="UniProtKB-KW"/>
</dbReference>
<dbReference type="InterPro" id="IPR050406">
    <property type="entry name" value="FGGY_Carb_Kinase"/>
</dbReference>
<dbReference type="PANTHER" id="PTHR43095">
    <property type="entry name" value="SUGAR KINASE"/>
    <property type="match status" value="1"/>
</dbReference>
<dbReference type="Proteomes" id="UP000007486">
    <property type="component" value="Chromosome"/>
</dbReference>
<accession>F0R1I8</accession>
<protein>
    <submittedName>
        <fullName evidence="6">Carbohydrate kinase, FGGY</fullName>
    </submittedName>
</protein>
<evidence type="ECO:0000259" key="5">
    <source>
        <dbReference type="Pfam" id="PF02782"/>
    </source>
</evidence>
<comment type="similarity">
    <text evidence="1">Belongs to the FGGY kinase family.</text>
</comment>
<dbReference type="HOGENOM" id="CLU_509692_0_0_10"/>
<dbReference type="OrthoDB" id="9760563at2"/>
<dbReference type="CDD" id="cd07809">
    <property type="entry name" value="ASKHA_NBD_FGGY_BaXK-like"/>
    <property type="match status" value="1"/>
</dbReference>
<gene>
    <name evidence="6" type="ordered locus">Bacsa_0717</name>
</gene>
<reference evidence="6 7" key="1">
    <citation type="journal article" date="2011" name="Stand. Genomic Sci.">
        <title>Complete genome sequence of Bacteroides salanitronis type strain (BL78).</title>
        <authorList>
            <person name="Gronow S."/>
            <person name="Held B."/>
            <person name="Lucas S."/>
            <person name="Lapidus A."/>
            <person name="Del Rio T.G."/>
            <person name="Nolan M."/>
            <person name="Tice H."/>
            <person name="Deshpande S."/>
            <person name="Cheng J.F."/>
            <person name="Pitluck S."/>
            <person name="Liolios K."/>
            <person name="Pagani I."/>
            <person name="Ivanova N."/>
            <person name="Mavromatis K."/>
            <person name="Pati A."/>
            <person name="Tapia R."/>
            <person name="Han C."/>
            <person name="Goodwin L."/>
            <person name="Chen A."/>
            <person name="Palaniappan K."/>
            <person name="Land M."/>
            <person name="Hauser L."/>
            <person name="Chang Y.J."/>
            <person name="Jeffries C.D."/>
            <person name="Brambilla E.M."/>
            <person name="Rohde M."/>
            <person name="Goker M."/>
            <person name="Detter J.C."/>
            <person name="Woyke T."/>
            <person name="Bristow J."/>
            <person name="Markowitz V."/>
            <person name="Hugenholtz P."/>
            <person name="Kyrpides N.C."/>
            <person name="Klenk H.P."/>
            <person name="Eisen J.A."/>
        </authorList>
    </citation>
    <scope>NUCLEOTIDE SEQUENCE [LARGE SCALE GENOMIC DNA]</scope>
    <source>
        <strain evidence="6 7">DSM 18170</strain>
    </source>
</reference>
<dbReference type="Pfam" id="PF00370">
    <property type="entry name" value="FGGY_N"/>
    <property type="match status" value="1"/>
</dbReference>
<dbReference type="EMBL" id="CP002530">
    <property type="protein sequence ID" value="ADY35311.1"/>
    <property type="molecule type" value="Genomic_DNA"/>
</dbReference>
<evidence type="ECO:0000256" key="1">
    <source>
        <dbReference type="ARBA" id="ARBA00009156"/>
    </source>
</evidence>
<keyword evidence="2" id="KW-0808">Transferase</keyword>
<dbReference type="KEGG" id="bsa:Bacsa_0717"/>
<keyword evidence="7" id="KW-1185">Reference proteome</keyword>
<dbReference type="InterPro" id="IPR018484">
    <property type="entry name" value="FGGY_N"/>
</dbReference>
<dbReference type="Gene3D" id="3.30.420.40">
    <property type="match status" value="2"/>
</dbReference>
<dbReference type="PANTHER" id="PTHR43095:SF5">
    <property type="entry name" value="XYLULOSE KINASE"/>
    <property type="match status" value="1"/>
</dbReference>
<name>F0R1I8_PHOSB</name>
<evidence type="ECO:0000313" key="6">
    <source>
        <dbReference type="EMBL" id="ADY35311.1"/>
    </source>
</evidence>
<evidence type="ECO:0000259" key="4">
    <source>
        <dbReference type="Pfam" id="PF00370"/>
    </source>
</evidence>
<dbReference type="InterPro" id="IPR018485">
    <property type="entry name" value="FGGY_C"/>
</dbReference>
<evidence type="ECO:0000256" key="2">
    <source>
        <dbReference type="ARBA" id="ARBA00022679"/>
    </source>
</evidence>
<feature type="domain" description="Carbohydrate kinase FGGY C-terminal" evidence="5">
    <location>
        <begin position="276"/>
        <end position="473"/>
    </location>
</feature>
<dbReference type="InterPro" id="IPR043129">
    <property type="entry name" value="ATPase_NBD"/>
</dbReference>
<feature type="domain" description="Carbohydrate kinase FGGY N-terminal" evidence="4">
    <location>
        <begin position="15"/>
        <end position="242"/>
    </location>
</feature>
<dbReference type="SUPFAM" id="SSF53067">
    <property type="entry name" value="Actin-like ATPase domain"/>
    <property type="match status" value="2"/>
</dbReference>
<keyword evidence="3 6" id="KW-0418">Kinase</keyword>
<sequence length="535" mass="58188">MDTNTKSIIESGKAILGIEFGSTRIKAVLIDPENKPIAQGSHVWENQLIDGLWTYSIDAIWSGLQDCYADLCADVKKQYDTEIQSLAAIGISAMMHGYMAFNDKEEILVPFRTWRNTNTGIAAAALSEAFVYNIPLRWSISHLYQAILNGEPHVKDIDYLTTLAGYVHWQLTGQKVLGIGDASGMLPIDPETKNYSAEMVEKFDKMIAPKGFSWKLTDILPKVLLAGKNAGFLTPEGAKKLDVSGRLKAGIPLCPPEGDAGTGMVATNAVKQRTGNVSAGTSSFSMIVLEKELSRPYEVIDMVTTPDGSLVAMVHCNNCTSDLNAWVNLFKEYQELLGVPVDMNEVFGKLYNHALEGDPDCGGLISYNYISGEPVTKLAEGRPLVVRSANDKFNLANFMRAHLYASVAVLKIGNDILFNEEKIKVDRITGHGGLFKTKGVGQRVLAAALNSPISVMETAGEGGAWGIALLGAYLVNNTKEQSLADFLEEQVFAGNTGVEIQPDREDVAGFNAYIERYKAGLLIEEAAVKCKISES</sequence>